<proteinExistence type="predicted"/>
<reference evidence="2" key="1">
    <citation type="journal article" date="2019" name="Int. J. Syst. Evol. Microbiol.">
        <title>The Global Catalogue of Microorganisms (GCM) 10K type strain sequencing project: providing services to taxonomists for standard genome sequencing and annotation.</title>
        <authorList>
            <consortium name="The Broad Institute Genomics Platform"/>
            <consortium name="The Broad Institute Genome Sequencing Center for Infectious Disease"/>
            <person name="Wu L."/>
            <person name="Ma J."/>
        </authorList>
    </citation>
    <scope>NUCLEOTIDE SEQUENCE [LARGE SCALE GENOMIC DNA]</scope>
    <source>
        <strain evidence="2">CGMCC 4.7237</strain>
    </source>
</reference>
<comment type="caution">
    <text evidence="1">The sequence shown here is derived from an EMBL/GenBank/DDBJ whole genome shotgun (WGS) entry which is preliminary data.</text>
</comment>
<sequence>MSEPTAPRTHKVSVQGTGPFHHRVIVDGVDLSRGLTGLSLRIGIGSVPELTLDVQLIDISELKDIEAKVLIAPATHDALVTLGWTPPEETSA</sequence>
<protein>
    <submittedName>
        <fullName evidence="1">Uncharacterized protein</fullName>
    </submittedName>
</protein>
<dbReference type="RefSeq" id="WP_386432862.1">
    <property type="nucleotide sequence ID" value="NZ_JBHSBB010000014.1"/>
</dbReference>
<gene>
    <name evidence="1" type="ORF">ACFO3J_24200</name>
</gene>
<name>A0ABV8HUJ1_9ACTN</name>
<dbReference type="Proteomes" id="UP001595765">
    <property type="component" value="Unassembled WGS sequence"/>
</dbReference>
<evidence type="ECO:0000313" key="1">
    <source>
        <dbReference type="EMBL" id="MFC4034554.1"/>
    </source>
</evidence>
<evidence type="ECO:0000313" key="2">
    <source>
        <dbReference type="Proteomes" id="UP001595765"/>
    </source>
</evidence>
<dbReference type="EMBL" id="JBHSBB010000014">
    <property type="protein sequence ID" value="MFC4034554.1"/>
    <property type="molecule type" value="Genomic_DNA"/>
</dbReference>
<accession>A0ABV8HUJ1</accession>
<keyword evidence="2" id="KW-1185">Reference proteome</keyword>
<organism evidence="1 2">
    <name type="scientific">Streptomyces polygonati</name>
    <dbReference type="NCBI Taxonomy" id="1617087"/>
    <lineage>
        <taxon>Bacteria</taxon>
        <taxon>Bacillati</taxon>
        <taxon>Actinomycetota</taxon>
        <taxon>Actinomycetes</taxon>
        <taxon>Kitasatosporales</taxon>
        <taxon>Streptomycetaceae</taxon>
        <taxon>Streptomyces</taxon>
    </lineage>
</organism>